<evidence type="ECO:0000256" key="1">
    <source>
        <dbReference type="ARBA" id="ARBA00004141"/>
    </source>
</evidence>
<feature type="transmembrane region" description="Helical" evidence="6">
    <location>
        <begin position="224"/>
        <end position="243"/>
    </location>
</feature>
<evidence type="ECO:0000313" key="7">
    <source>
        <dbReference type="EMBL" id="GAA2793066.1"/>
    </source>
</evidence>
<evidence type="ECO:0000256" key="5">
    <source>
        <dbReference type="ARBA" id="ARBA00023136"/>
    </source>
</evidence>
<dbReference type="Pfam" id="PF01594">
    <property type="entry name" value="AI-2E_transport"/>
    <property type="match status" value="1"/>
</dbReference>
<proteinExistence type="inferred from homology"/>
<name>A0ABN3VCY9_9PSEU</name>
<dbReference type="PANTHER" id="PTHR21716">
    <property type="entry name" value="TRANSMEMBRANE PROTEIN"/>
    <property type="match status" value="1"/>
</dbReference>
<feature type="transmembrane region" description="Helical" evidence="6">
    <location>
        <begin position="250"/>
        <end position="268"/>
    </location>
</feature>
<dbReference type="EMBL" id="BAAAUX010000014">
    <property type="protein sequence ID" value="GAA2793066.1"/>
    <property type="molecule type" value="Genomic_DNA"/>
</dbReference>
<evidence type="ECO:0000256" key="4">
    <source>
        <dbReference type="ARBA" id="ARBA00022989"/>
    </source>
</evidence>
<sequence length="338" mass="35557">MLLGLASVVIVVAGLRSISWLVAPTFLALVIVIATSPVSDWLAGKGCPRWLSTLVLVVLVYAVLITFAVVVVLSVGRLATILPQYAHRAEEMVAELSRALAGFGIGPDQVRAAVGKIDFGRLAGFMGALLSGVATIGTNLVFLLALLLFLSVESSGLGTRMAVIIGDHPETARALTGFARGTRSYLVVSTVFGAIVAVLDAVALALLGIPLAVLWGLLAFVTNYIPNVGFFIGLVPPVVLALLQGGWQLALTVVVIYLVLNFLVQSVIQPRFVGDAVGLSTTVTMLSLVFWTWVLGPLGAVLAIPLTLLAKALLVDSDPRARWANAFLVSNRISRQAV</sequence>
<keyword evidence="3 6" id="KW-0812">Transmembrane</keyword>
<keyword evidence="4 6" id="KW-1133">Transmembrane helix</keyword>
<feature type="transmembrane region" description="Helical" evidence="6">
    <location>
        <begin position="288"/>
        <end position="314"/>
    </location>
</feature>
<comment type="similarity">
    <text evidence="2">Belongs to the autoinducer-2 exporter (AI-2E) (TC 2.A.86) family.</text>
</comment>
<feature type="transmembrane region" description="Helical" evidence="6">
    <location>
        <begin position="50"/>
        <end position="75"/>
    </location>
</feature>
<comment type="subcellular location">
    <subcellularLocation>
        <location evidence="1">Membrane</location>
        <topology evidence="1">Multi-pass membrane protein</topology>
    </subcellularLocation>
</comment>
<reference evidence="7 8" key="1">
    <citation type="journal article" date="2019" name="Int. J. Syst. Evol. Microbiol.">
        <title>The Global Catalogue of Microorganisms (GCM) 10K type strain sequencing project: providing services to taxonomists for standard genome sequencing and annotation.</title>
        <authorList>
            <consortium name="The Broad Institute Genomics Platform"/>
            <consortium name="The Broad Institute Genome Sequencing Center for Infectious Disease"/>
            <person name="Wu L."/>
            <person name="Ma J."/>
        </authorList>
    </citation>
    <scope>NUCLEOTIDE SEQUENCE [LARGE SCALE GENOMIC DNA]</scope>
    <source>
        <strain evidence="7 8">JCM 9383</strain>
    </source>
</reference>
<protein>
    <submittedName>
        <fullName evidence="7">AI-2E family transporter</fullName>
    </submittedName>
</protein>
<dbReference type="Proteomes" id="UP001500979">
    <property type="component" value="Unassembled WGS sequence"/>
</dbReference>
<feature type="transmembrane region" description="Helical" evidence="6">
    <location>
        <begin position="185"/>
        <end position="218"/>
    </location>
</feature>
<evidence type="ECO:0000313" key="8">
    <source>
        <dbReference type="Proteomes" id="UP001500979"/>
    </source>
</evidence>
<keyword evidence="5 6" id="KW-0472">Membrane</keyword>
<gene>
    <name evidence="7" type="ORF">GCM10010470_29890</name>
</gene>
<dbReference type="InterPro" id="IPR002549">
    <property type="entry name" value="AI-2E-like"/>
</dbReference>
<accession>A0ABN3VCY9</accession>
<comment type="caution">
    <text evidence="7">The sequence shown here is derived from an EMBL/GenBank/DDBJ whole genome shotgun (WGS) entry which is preliminary data.</text>
</comment>
<keyword evidence="8" id="KW-1185">Reference proteome</keyword>
<evidence type="ECO:0000256" key="6">
    <source>
        <dbReference type="SAM" id="Phobius"/>
    </source>
</evidence>
<evidence type="ECO:0000256" key="2">
    <source>
        <dbReference type="ARBA" id="ARBA00009773"/>
    </source>
</evidence>
<dbReference type="PANTHER" id="PTHR21716:SF64">
    <property type="entry name" value="AI-2 TRANSPORT PROTEIN TQSA"/>
    <property type="match status" value="1"/>
</dbReference>
<evidence type="ECO:0000256" key="3">
    <source>
        <dbReference type="ARBA" id="ARBA00022692"/>
    </source>
</evidence>
<feature type="transmembrane region" description="Helical" evidence="6">
    <location>
        <begin position="125"/>
        <end position="150"/>
    </location>
</feature>
<organism evidence="7 8">
    <name type="scientific">Saccharopolyspora taberi</name>
    <dbReference type="NCBI Taxonomy" id="60895"/>
    <lineage>
        <taxon>Bacteria</taxon>
        <taxon>Bacillati</taxon>
        <taxon>Actinomycetota</taxon>
        <taxon>Actinomycetes</taxon>
        <taxon>Pseudonocardiales</taxon>
        <taxon>Pseudonocardiaceae</taxon>
        <taxon>Saccharopolyspora</taxon>
    </lineage>
</organism>